<name>A0AA39L6N9_SARSR</name>
<feature type="transmembrane region" description="Helical" evidence="3">
    <location>
        <begin position="289"/>
        <end position="312"/>
    </location>
</feature>
<evidence type="ECO:0000256" key="2">
    <source>
        <dbReference type="ARBA" id="ARBA00022679"/>
    </source>
</evidence>
<dbReference type="EMBL" id="JAPDFR010000006">
    <property type="protein sequence ID" value="KAK0385955.1"/>
    <property type="molecule type" value="Genomic_DNA"/>
</dbReference>
<keyword evidence="3" id="KW-1133">Transmembrane helix</keyword>
<dbReference type="SUPFAM" id="SSF53448">
    <property type="entry name" value="Nucleotide-diphospho-sugar transferases"/>
    <property type="match status" value="1"/>
</dbReference>
<dbReference type="Pfam" id="PF04488">
    <property type="entry name" value="Gly_transf_sug"/>
    <property type="match status" value="1"/>
</dbReference>
<evidence type="ECO:0000313" key="6">
    <source>
        <dbReference type="Proteomes" id="UP001175261"/>
    </source>
</evidence>
<dbReference type="Proteomes" id="UP001175261">
    <property type="component" value="Unassembled WGS sequence"/>
</dbReference>
<protein>
    <recommendedName>
        <fullName evidence="7">Glycosyltransferase family 32 protein</fullName>
    </recommendedName>
</protein>
<organism evidence="5 6">
    <name type="scientific">Sarocladium strictum</name>
    <name type="common">Black bundle disease fungus</name>
    <name type="synonym">Acremonium strictum</name>
    <dbReference type="NCBI Taxonomy" id="5046"/>
    <lineage>
        <taxon>Eukaryota</taxon>
        <taxon>Fungi</taxon>
        <taxon>Dikarya</taxon>
        <taxon>Ascomycota</taxon>
        <taxon>Pezizomycotina</taxon>
        <taxon>Sordariomycetes</taxon>
        <taxon>Hypocreomycetidae</taxon>
        <taxon>Hypocreales</taxon>
        <taxon>Sarocladiaceae</taxon>
        <taxon>Sarocladium</taxon>
    </lineage>
</organism>
<dbReference type="InterPro" id="IPR051706">
    <property type="entry name" value="Glycosyltransferase_domain"/>
</dbReference>
<accession>A0AA39L6N9</accession>
<comment type="caution">
    <text evidence="5">The sequence shown here is derived from an EMBL/GenBank/DDBJ whole genome shotgun (WGS) entry which is preliminary data.</text>
</comment>
<dbReference type="GO" id="GO:0051999">
    <property type="term" value="P:mannosyl-inositol phosphorylceramide biosynthetic process"/>
    <property type="evidence" value="ECO:0007669"/>
    <property type="project" value="TreeGrafter"/>
</dbReference>
<feature type="signal peptide" evidence="4">
    <location>
        <begin position="1"/>
        <end position="27"/>
    </location>
</feature>
<keyword evidence="3" id="KW-0812">Transmembrane</keyword>
<evidence type="ECO:0000256" key="1">
    <source>
        <dbReference type="ARBA" id="ARBA00009003"/>
    </source>
</evidence>
<dbReference type="Gene3D" id="3.90.550.20">
    <property type="match status" value="1"/>
</dbReference>
<keyword evidence="3" id="KW-0472">Membrane</keyword>
<proteinExistence type="inferred from homology"/>
<dbReference type="GO" id="GO:0016020">
    <property type="term" value="C:membrane"/>
    <property type="evidence" value="ECO:0007669"/>
    <property type="project" value="GOC"/>
</dbReference>
<dbReference type="InterPro" id="IPR029044">
    <property type="entry name" value="Nucleotide-diphossugar_trans"/>
</dbReference>
<sequence length="325" mass="36885">MRARTVKYVAIAAVLLVFLSLYEHIRQVGEVVRTYATFHRMIRTNPDLLYRYPQAVDSKPVVPKKMHLIALGNANLTKYKDAIQTCRDLHGDWEHNMWTDDNATEFLTAHYPDIVPHYTGYHQNIQRANILRYALLHHFGGVYLDLDVSCHVVLDDTPLVKLPFVSPGAHPAGVNNAFIATKPGHPFLGLALANVPRYDMYWGLPMRIPYVENMLSTGCMYFSNRWMDYARDLLAGSGLDRVYILANEEGDMAPHMLRGKITTPIFTHGGASSWHGWDAAMLLLIGNHYMIFLFGAVVLVSAVTAFIFYRCVNGRKRAGYRKIEV</sequence>
<keyword evidence="6" id="KW-1185">Reference proteome</keyword>
<keyword evidence="2" id="KW-0808">Transferase</keyword>
<dbReference type="AlphaFoldDB" id="A0AA39L6N9"/>
<evidence type="ECO:0000313" key="5">
    <source>
        <dbReference type="EMBL" id="KAK0385955.1"/>
    </source>
</evidence>
<evidence type="ECO:0008006" key="7">
    <source>
        <dbReference type="Google" id="ProtNLM"/>
    </source>
</evidence>
<dbReference type="InterPro" id="IPR007577">
    <property type="entry name" value="GlycoTrfase_DXD_sugar-bd_CS"/>
</dbReference>
<keyword evidence="4" id="KW-0732">Signal</keyword>
<gene>
    <name evidence="5" type="ORF">NLU13_7130</name>
</gene>
<feature type="chain" id="PRO_5041326441" description="Glycosyltransferase family 32 protein" evidence="4">
    <location>
        <begin position="28"/>
        <end position="325"/>
    </location>
</feature>
<dbReference type="PANTHER" id="PTHR32385">
    <property type="entry name" value="MANNOSYL PHOSPHORYLINOSITOL CERAMIDE SYNTHASE"/>
    <property type="match status" value="1"/>
</dbReference>
<reference evidence="5" key="1">
    <citation type="submission" date="2022-10" db="EMBL/GenBank/DDBJ databases">
        <title>Determination and structural analysis of whole genome sequence of Sarocladium strictum F4-1.</title>
        <authorList>
            <person name="Hu L."/>
            <person name="Jiang Y."/>
        </authorList>
    </citation>
    <scope>NUCLEOTIDE SEQUENCE</scope>
    <source>
        <strain evidence="5">F4-1</strain>
    </source>
</reference>
<dbReference type="GO" id="GO:0000030">
    <property type="term" value="F:mannosyltransferase activity"/>
    <property type="evidence" value="ECO:0007669"/>
    <property type="project" value="TreeGrafter"/>
</dbReference>
<evidence type="ECO:0000256" key="3">
    <source>
        <dbReference type="SAM" id="Phobius"/>
    </source>
</evidence>
<comment type="similarity">
    <text evidence="1">Belongs to the glycosyltransferase 32 family.</text>
</comment>
<evidence type="ECO:0000256" key="4">
    <source>
        <dbReference type="SAM" id="SignalP"/>
    </source>
</evidence>
<dbReference type="PANTHER" id="PTHR32385:SF15">
    <property type="entry name" value="INOSITOL PHOSPHOCERAMIDE MANNOSYLTRANSFERASE 1"/>
    <property type="match status" value="1"/>
</dbReference>